<dbReference type="PANTHER" id="PTHR42716">
    <property type="entry name" value="L-ASPARTATE OXIDASE"/>
    <property type="match status" value="1"/>
</dbReference>
<keyword evidence="6 12" id="KW-0285">Flavoprotein</keyword>
<evidence type="ECO:0000256" key="8">
    <source>
        <dbReference type="ARBA" id="ARBA00022827"/>
    </source>
</evidence>
<dbReference type="InterPro" id="IPR037099">
    <property type="entry name" value="Fum_R/Succ_DH_flav-like_C_sf"/>
</dbReference>
<dbReference type="Pfam" id="PF02910">
    <property type="entry name" value="Succ_DH_flav_C"/>
    <property type="match status" value="1"/>
</dbReference>
<comment type="subcellular location">
    <subcellularLocation>
        <location evidence="12">Cytoplasm</location>
    </subcellularLocation>
</comment>
<proteinExistence type="inferred from homology"/>
<evidence type="ECO:0000256" key="2">
    <source>
        <dbReference type="ARBA" id="ARBA00004950"/>
    </source>
</evidence>
<feature type="domain" description="FAD-dependent oxidoreductase 2 FAD-binding" evidence="13">
    <location>
        <begin position="3"/>
        <end position="370"/>
    </location>
</feature>
<evidence type="ECO:0000256" key="10">
    <source>
        <dbReference type="ARBA" id="ARBA00048305"/>
    </source>
</evidence>
<dbReference type="InterPro" id="IPR027477">
    <property type="entry name" value="Succ_DH/fumarate_Rdtase_cat_sf"/>
</dbReference>
<feature type="domain" description="Fumarate reductase/succinate dehydrogenase flavoprotein-like C-terminal" evidence="14">
    <location>
        <begin position="418"/>
        <end position="521"/>
    </location>
</feature>
<dbReference type="EMBL" id="CP022572">
    <property type="protein sequence ID" value="AZU65178.1"/>
    <property type="molecule type" value="Genomic_DNA"/>
</dbReference>
<evidence type="ECO:0000256" key="11">
    <source>
        <dbReference type="NCBIfam" id="TIGR00551"/>
    </source>
</evidence>
<evidence type="ECO:0000256" key="1">
    <source>
        <dbReference type="ARBA" id="ARBA00001974"/>
    </source>
</evidence>
<dbReference type="InterPro" id="IPR015939">
    <property type="entry name" value="Fum_Rdtase/Succ_DH_flav-like_C"/>
</dbReference>
<keyword evidence="8 12" id="KW-0274">FAD</keyword>
<dbReference type="NCBIfam" id="TIGR00551">
    <property type="entry name" value="nadB"/>
    <property type="match status" value="1"/>
</dbReference>
<dbReference type="STRING" id="1193713.GCA_001636315_02472"/>
<dbReference type="Gene3D" id="3.90.700.10">
    <property type="entry name" value="Succinate dehydrogenase/fumarate reductase flavoprotein, catalytic domain"/>
    <property type="match status" value="1"/>
</dbReference>
<keyword evidence="16" id="KW-1185">Reference proteome</keyword>
<dbReference type="NCBIfam" id="NF005978">
    <property type="entry name" value="PRK08071.1"/>
    <property type="match status" value="1"/>
</dbReference>
<dbReference type="FunFam" id="3.90.700.10:FF:000002">
    <property type="entry name" value="L-aspartate oxidase"/>
    <property type="match status" value="1"/>
</dbReference>
<evidence type="ECO:0000259" key="13">
    <source>
        <dbReference type="Pfam" id="PF00890"/>
    </source>
</evidence>
<dbReference type="Pfam" id="PF00890">
    <property type="entry name" value="FAD_binding_2"/>
    <property type="match status" value="1"/>
</dbReference>
<evidence type="ECO:0000313" key="16">
    <source>
        <dbReference type="Proteomes" id="UP000282892"/>
    </source>
</evidence>
<comment type="function">
    <text evidence="12">Catalyzes the oxidation of L-aspartate to iminoaspartate.</text>
</comment>
<dbReference type="SUPFAM" id="SSF51905">
    <property type="entry name" value="FAD/NAD(P)-binding domain"/>
    <property type="match status" value="1"/>
</dbReference>
<dbReference type="OrthoDB" id="9806724at2"/>
<organism evidence="15 16">
    <name type="scientific">Neobacillus mesonae</name>
    <dbReference type="NCBI Taxonomy" id="1193713"/>
    <lineage>
        <taxon>Bacteria</taxon>
        <taxon>Bacillati</taxon>
        <taxon>Bacillota</taxon>
        <taxon>Bacilli</taxon>
        <taxon>Bacillales</taxon>
        <taxon>Bacillaceae</taxon>
        <taxon>Neobacillus</taxon>
    </lineage>
</organism>
<comment type="similarity">
    <text evidence="3 12">Belongs to the FAD-dependent oxidoreductase 2 family. NadB subfamily.</text>
</comment>
<comment type="cofactor">
    <cofactor evidence="1 12">
        <name>FAD</name>
        <dbReference type="ChEBI" id="CHEBI:57692"/>
    </cofactor>
</comment>
<evidence type="ECO:0000259" key="14">
    <source>
        <dbReference type="Pfam" id="PF02910"/>
    </source>
</evidence>
<protein>
    <recommendedName>
        <fullName evidence="5 11">L-aspartate oxidase</fullName>
        <ecNumber evidence="4 11">1.4.3.16</ecNumber>
    </recommendedName>
</protein>
<evidence type="ECO:0000256" key="4">
    <source>
        <dbReference type="ARBA" id="ARBA00012173"/>
    </source>
</evidence>
<evidence type="ECO:0000256" key="5">
    <source>
        <dbReference type="ARBA" id="ARBA00021901"/>
    </source>
</evidence>
<name>A0A3T0I745_9BACI</name>
<dbReference type="Gene3D" id="3.50.50.60">
    <property type="entry name" value="FAD/NAD(P)-binding domain"/>
    <property type="match status" value="1"/>
</dbReference>
<dbReference type="InterPro" id="IPR003953">
    <property type="entry name" value="FAD-dep_OxRdtase_2_FAD-bd"/>
</dbReference>
<comment type="pathway">
    <text evidence="2 12">Cofactor biosynthesis; NAD(+) biosynthesis; iminoaspartate from L-aspartate (oxidase route): step 1/1.</text>
</comment>
<evidence type="ECO:0000256" key="9">
    <source>
        <dbReference type="ARBA" id="ARBA00023002"/>
    </source>
</evidence>
<dbReference type="InterPro" id="IPR036188">
    <property type="entry name" value="FAD/NAD-bd_sf"/>
</dbReference>
<evidence type="ECO:0000256" key="6">
    <source>
        <dbReference type="ARBA" id="ARBA00022630"/>
    </source>
</evidence>
<dbReference type="GO" id="GO:0033765">
    <property type="term" value="F:steroid dehydrogenase activity, acting on the CH-CH group of donors"/>
    <property type="evidence" value="ECO:0007669"/>
    <property type="project" value="UniProtKB-ARBA"/>
</dbReference>
<accession>A0A3T0I745</accession>
<gene>
    <name evidence="15" type="ORF">CHR53_27765</name>
</gene>
<dbReference type="UniPathway" id="UPA00253">
    <property type="reaction ID" value="UER00326"/>
</dbReference>
<comment type="catalytic activity">
    <reaction evidence="10">
        <text>L-aspartate + O2 = iminosuccinate + H2O2</text>
        <dbReference type="Rhea" id="RHEA:25876"/>
        <dbReference type="ChEBI" id="CHEBI:15379"/>
        <dbReference type="ChEBI" id="CHEBI:16240"/>
        <dbReference type="ChEBI" id="CHEBI:29991"/>
        <dbReference type="ChEBI" id="CHEBI:77875"/>
        <dbReference type="EC" id="1.4.3.16"/>
    </reaction>
    <physiologicalReaction direction="left-to-right" evidence="10">
        <dbReference type="Rhea" id="RHEA:25877"/>
    </physiologicalReaction>
</comment>
<evidence type="ECO:0000256" key="7">
    <source>
        <dbReference type="ARBA" id="ARBA00022642"/>
    </source>
</evidence>
<dbReference type="Gene3D" id="1.20.58.100">
    <property type="entry name" value="Fumarate reductase/succinate dehydrogenase flavoprotein-like, C-terminal domain"/>
    <property type="match status" value="1"/>
</dbReference>
<dbReference type="SUPFAM" id="SSF46977">
    <property type="entry name" value="Succinate dehydrogenase/fumarate reductase flavoprotein C-terminal domain"/>
    <property type="match status" value="1"/>
</dbReference>
<dbReference type="AlphaFoldDB" id="A0A3T0I745"/>
<keyword evidence="9 12" id="KW-0560">Oxidoreductase</keyword>
<sequence>MDDILIIGSGVAALRLATLISQDKNVRILTKSFIKNTNSYMAQGGIAAAIGIHDDPSKHFADTLEAGRFHNDEEIVREILNEAPLLIQELSKEGNIFDQTEDGNLLLGLEGAHSEKRIVHSGGDATGKNLIDYLIRNLTDNIRMEENTFAYQLILDQKQKRCIGVKAKSGDGTIRHFYGEYVVLATGGCGQLYSYSSGAPTVTGDGIAMAYLAGAEISDMEFIQFHPTLLYKNGETKGLISEAVRGEGAVLVTADGTPIMEGVHPMKDLAPRHVVSQTIFNYTEKGQDVYLDISAIRDFKQRFPSITAICEYNGVNLLEGRIPVVPGSHFSMGGIKTDLIGRTSINGLFAIGEAACTGLHGANRLASNSLLEGLYQGKRLSQWINKNMEKTLGVRHRVPKPIQPVQEKKSVLPDVQVLKERMMKMVGIVRSKELLEDQKNWLQQLHLNAFIELDSYSIEDINAIFMYITAYLITDAAWHRTESRGGHYRSDFPNEDENWCRETIIHKRKGEVMVKHEQAETALVN</sequence>
<dbReference type="InterPro" id="IPR005288">
    <property type="entry name" value="NadB"/>
</dbReference>
<dbReference type="SUPFAM" id="SSF56425">
    <property type="entry name" value="Succinate dehydrogenase/fumarate reductase flavoprotein, catalytic domain"/>
    <property type="match status" value="1"/>
</dbReference>
<dbReference type="PRINTS" id="PR00368">
    <property type="entry name" value="FADPNR"/>
</dbReference>
<dbReference type="GO" id="GO:0005737">
    <property type="term" value="C:cytoplasm"/>
    <property type="evidence" value="ECO:0007669"/>
    <property type="project" value="UniProtKB-SubCell"/>
</dbReference>
<reference evidence="15 16" key="1">
    <citation type="submission" date="2017-07" db="EMBL/GenBank/DDBJ databases">
        <title>The complete genome sequence of Bacillus mesonae strain H20-5, an efficient strain improving plant abiotic stress resistance.</title>
        <authorList>
            <person name="Kim S.Y."/>
            <person name="Song H."/>
            <person name="Sang M.K."/>
            <person name="Weon H.-Y."/>
            <person name="Song J."/>
        </authorList>
    </citation>
    <scope>NUCLEOTIDE SEQUENCE [LARGE SCALE GENOMIC DNA]</scope>
    <source>
        <strain evidence="15 16">H20-5</strain>
    </source>
</reference>
<dbReference type="EC" id="1.4.3.16" evidence="4 11"/>
<dbReference type="Proteomes" id="UP000282892">
    <property type="component" value="Chromosome"/>
</dbReference>
<dbReference type="GO" id="GO:0034628">
    <property type="term" value="P:'de novo' NAD+ biosynthetic process from L-aspartate"/>
    <property type="evidence" value="ECO:0007669"/>
    <property type="project" value="TreeGrafter"/>
</dbReference>
<dbReference type="KEGG" id="nmk:CHR53_27765"/>
<evidence type="ECO:0000256" key="12">
    <source>
        <dbReference type="RuleBase" id="RU362049"/>
    </source>
</evidence>
<dbReference type="GO" id="GO:0008734">
    <property type="term" value="F:L-aspartate oxidase activity"/>
    <property type="evidence" value="ECO:0007669"/>
    <property type="project" value="UniProtKB-UniRule"/>
</dbReference>
<evidence type="ECO:0000256" key="3">
    <source>
        <dbReference type="ARBA" id="ARBA00008562"/>
    </source>
</evidence>
<evidence type="ECO:0000313" key="15">
    <source>
        <dbReference type="EMBL" id="AZU65178.1"/>
    </source>
</evidence>
<keyword evidence="7 12" id="KW-0662">Pyridine nucleotide biosynthesis</keyword>
<dbReference type="PANTHER" id="PTHR42716:SF2">
    <property type="entry name" value="L-ASPARTATE OXIDASE, CHLOROPLASTIC"/>
    <property type="match status" value="1"/>
</dbReference>